<dbReference type="EMBL" id="JANAKD010000072">
    <property type="protein sequence ID" value="KAJ3498092.1"/>
    <property type="molecule type" value="Genomic_DNA"/>
</dbReference>
<organism evidence="1 2">
    <name type="scientific">Lecanicillium saksenae</name>
    <dbReference type="NCBI Taxonomy" id="468837"/>
    <lineage>
        <taxon>Eukaryota</taxon>
        <taxon>Fungi</taxon>
        <taxon>Dikarya</taxon>
        <taxon>Ascomycota</taxon>
        <taxon>Pezizomycotina</taxon>
        <taxon>Sordariomycetes</taxon>
        <taxon>Hypocreomycetidae</taxon>
        <taxon>Hypocreales</taxon>
        <taxon>Cordycipitaceae</taxon>
        <taxon>Lecanicillium</taxon>
    </lineage>
</organism>
<evidence type="ECO:0000313" key="1">
    <source>
        <dbReference type="EMBL" id="KAJ3498092.1"/>
    </source>
</evidence>
<evidence type="ECO:0000313" key="2">
    <source>
        <dbReference type="Proteomes" id="UP001148737"/>
    </source>
</evidence>
<comment type="caution">
    <text evidence="1">The sequence shown here is derived from an EMBL/GenBank/DDBJ whole genome shotgun (WGS) entry which is preliminary data.</text>
</comment>
<sequence>MSDQNDTLFDIFDELEGDGDFDIEEFLSEIPVETDPHALGYSNTVLDFPGSTESRAQLAYPAASDENSPAFGSTLLWAPDNTETGVQAEAAAHTCDLAANAFDGPVYVQSGVPFPSAPFEITDLPQNDLPARTGPTNLSQFAAPDVPRIMRNKNGDRCVQCAANHKRVKLNYNTTDIPLGTDIDFT</sequence>
<accession>A0ACC1R770</accession>
<gene>
    <name evidence="1" type="ORF">NLG97_g1394</name>
</gene>
<dbReference type="Proteomes" id="UP001148737">
    <property type="component" value="Unassembled WGS sequence"/>
</dbReference>
<protein>
    <submittedName>
        <fullName evidence="1">Uncharacterized protein</fullName>
    </submittedName>
</protein>
<reference evidence="1" key="1">
    <citation type="submission" date="2022-07" db="EMBL/GenBank/DDBJ databases">
        <title>Genome Sequence of Lecanicillium saksenae.</title>
        <authorList>
            <person name="Buettner E."/>
        </authorList>
    </citation>
    <scope>NUCLEOTIDE SEQUENCE</scope>
    <source>
        <strain evidence="1">VT-O1</strain>
    </source>
</reference>
<name>A0ACC1R770_9HYPO</name>
<keyword evidence="2" id="KW-1185">Reference proteome</keyword>
<proteinExistence type="predicted"/>